<accession>A0A367KV07</accession>
<dbReference type="OrthoDB" id="7680836at2759"/>
<dbReference type="PANTHER" id="PTHR11037">
    <property type="entry name" value="TRANSCRIPTION FACTOR CP2"/>
    <property type="match status" value="1"/>
</dbReference>
<sequence>SFQFQAILHSPMASMKKENQKPMTYLNRGQTYLLELSSMNQGRGTFTSTISIAFHESSHRKVANGYWKFWLSQQLQPQEARAIDIDEKQSSNIYNIKYNSFDKISFDWHGRFSAKISVRFHCLSTDFSRIKGVKGIPMRAVVETTAKYSQLPENTSEYSGEFIKKNNEKTHKSPDSFYEYTERCYCQMKLFRDKGAERKNKDDAKQIHKQLQKATALTMGNPQQHPSWSILNQPYKPLTALSEIPSSPEDETLEAFEQETQIAELYSPAMTEKPRMSALPEHEPSKKRKHACIQDLTMPSPHFFEHPHMAKKFAHSVLDFYIYSKRSIPSVCPERISLDALTREDLKMKLATALSLHPGRVSEVLWRKKKAGVLAGIDEAELLMLVDDPFIAENIFEEETVIVDWEMKQDNSIRLILEFNGHPSK</sequence>
<dbReference type="AlphaFoldDB" id="A0A367KV07"/>
<dbReference type="PANTHER" id="PTHR11037:SF20">
    <property type="entry name" value="PROTEIN GRAINYHEAD"/>
    <property type="match status" value="1"/>
</dbReference>
<protein>
    <submittedName>
        <fullName evidence="2">Grainyhead-like</fullName>
    </submittedName>
</protein>
<comment type="caution">
    <text evidence="2">The sequence shown here is derived from an EMBL/GenBank/DDBJ whole genome shotgun (WGS) entry which is preliminary data.</text>
</comment>
<dbReference type="EMBL" id="PJQM01000244">
    <property type="protein sequence ID" value="RCI06038.1"/>
    <property type="molecule type" value="Genomic_DNA"/>
</dbReference>
<dbReference type="GO" id="GO:0000978">
    <property type="term" value="F:RNA polymerase II cis-regulatory region sequence-specific DNA binding"/>
    <property type="evidence" value="ECO:0007669"/>
    <property type="project" value="TreeGrafter"/>
</dbReference>
<organism evidence="2 3">
    <name type="scientific">Rhizopus stolonifer</name>
    <name type="common">Rhizopus nigricans</name>
    <dbReference type="NCBI Taxonomy" id="4846"/>
    <lineage>
        <taxon>Eukaryota</taxon>
        <taxon>Fungi</taxon>
        <taxon>Fungi incertae sedis</taxon>
        <taxon>Mucoromycota</taxon>
        <taxon>Mucoromycotina</taxon>
        <taxon>Mucoromycetes</taxon>
        <taxon>Mucorales</taxon>
        <taxon>Mucorineae</taxon>
        <taxon>Rhizopodaceae</taxon>
        <taxon>Rhizopus</taxon>
    </lineage>
</organism>
<evidence type="ECO:0000259" key="1">
    <source>
        <dbReference type="PROSITE" id="PS51968"/>
    </source>
</evidence>
<evidence type="ECO:0000313" key="3">
    <source>
        <dbReference type="Proteomes" id="UP000253551"/>
    </source>
</evidence>
<name>A0A367KV07_RHIST</name>
<reference evidence="2 3" key="1">
    <citation type="journal article" date="2018" name="G3 (Bethesda)">
        <title>Phylogenetic and Phylogenomic Definition of Rhizopus Species.</title>
        <authorList>
            <person name="Gryganskyi A.P."/>
            <person name="Golan J."/>
            <person name="Dolatabadi S."/>
            <person name="Mondo S."/>
            <person name="Robb S."/>
            <person name="Idnurm A."/>
            <person name="Muszewska A."/>
            <person name="Steczkiewicz K."/>
            <person name="Masonjones S."/>
            <person name="Liao H.L."/>
            <person name="Gajdeczka M.T."/>
            <person name="Anike F."/>
            <person name="Vuek A."/>
            <person name="Anishchenko I.M."/>
            <person name="Voigt K."/>
            <person name="de Hoog G.S."/>
            <person name="Smith M.E."/>
            <person name="Heitman J."/>
            <person name="Vilgalys R."/>
            <person name="Stajich J.E."/>
        </authorList>
    </citation>
    <scope>NUCLEOTIDE SEQUENCE [LARGE SCALE GENOMIC DNA]</scope>
    <source>
        <strain evidence="2 3">LSU 92-RS-03</strain>
    </source>
</reference>
<feature type="non-terminal residue" evidence="2">
    <location>
        <position position="1"/>
    </location>
</feature>
<dbReference type="GO" id="GO:0005634">
    <property type="term" value="C:nucleus"/>
    <property type="evidence" value="ECO:0007669"/>
    <property type="project" value="TreeGrafter"/>
</dbReference>
<keyword evidence="3" id="KW-1185">Reference proteome</keyword>
<proteinExistence type="predicted"/>
<dbReference type="PROSITE" id="PS51968">
    <property type="entry name" value="GRH_CP2_DB"/>
    <property type="match status" value="1"/>
</dbReference>
<dbReference type="Pfam" id="PF04516">
    <property type="entry name" value="CP2"/>
    <property type="match status" value="2"/>
</dbReference>
<dbReference type="STRING" id="4846.A0A367KV07"/>
<dbReference type="InterPro" id="IPR007604">
    <property type="entry name" value="CP2"/>
</dbReference>
<dbReference type="InterPro" id="IPR040167">
    <property type="entry name" value="TF_CP2-like"/>
</dbReference>
<evidence type="ECO:0000313" key="2">
    <source>
        <dbReference type="EMBL" id="RCI06038.1"/>
    </source>
</evidence>
<gene>
    <name evidence="2" type="primary">GRHL1_2</name>
    <name evidence="2" type="ORF">CU098_004536</name>
</gene>
<dbReference type="Proteomes" id="UP000253551">
    <property type="component" value="Unassembled WGS sequence"/>
</dbReference>
<feature type="domain" description="Grh/CP2 DB" evidence="1">
    <location>
        <begin position="1"/>
        <end position="255"/>
    </location>
</feature>
<dbReference type="GO" id="GO:0001228">
    <property type="term" value="F:DNA-binding transcription activator activity, RNA polymerase II-specific"/>
    <property type="evidence" value="ECO:0007669"/>
    <property type="project" value="TreeGrafter"/>
</dbReference>